<gene>
    <name evidence="2" type="ORF">GQF02_05945</name>
</gene>
<dbReference type="Proteomes" id="UP000467214">
    <property type="component" value="Unassembled WGS sequence"/>
</dbReference>
<dbReference type="RefSeq" id="WP_160795604.1">
    <property type="nucleotide sequence ID" value="NZ_WSSB01000004.1"/>
</dbReference>
<dbReference type="AlphaFoldDB" id="A0A845BQJ8"/>
<evidence type="ECO:0000313" key="3">
    <source>
        <dbReference type="Proteomes" id="UP000467214"/>
    </source>
</evidence>
<evidence type="ECO:0000256" key="1">
    <source>
        <dbReference type="SAM" id="SignalP"/>
    </source>
</evidence>
<comment type="caution">
    <text evidence="2">The sequence shown here is derived from an EMBL/GenBank/DDBJ whole genome shotgun (WGS) entry which is preliminary data.</text>
</comment>
<reference evidence="2 3" key="1">
    <citation type="submission" date="2019-12" db="EMBL/GenBank/DDBJ databases">
        <title>Neisseriaceae gen. nov. sp. Genome sequencing and assembly.</title>
        <authorList>
            <person name="Liu Z."/>
            <person name="Li A."/>
        </authorList>
    </citation>
    <scope>NUCLEOTIDE SEQUENCE [LARGE SCALE GENOMIC DNA]</scope>
    <source>
        <strain evidence="2 3">B2N2-7</strain>
    </source>
</reference>
<proteinExistence type="predicted"/>
<evidence type="ECO:0000313" key="2">
    <source>
        <dbReference type="EMBL" id="MXR36516.1"/>
    </source>
</evidence>
<accession>A0A845BQJ8</accession>
<name>A0A845BQJ8_9NEIS</name>
<protein>
    <recommendedName>
        <fullName evidence="4">DUF4136 domain-containing protein</fullName>
    </recommendedName>
</protein>
<feature type="signal peptide" evidence="1">
    <location>
        <begin position="1"/>
        <end position="27"/>
    </location>
</feature>
<keyword evidence="3" id="KW-1185">Reference proteome</keyword>
<dbReference type="EMBL" id="WSSB01000004">
    <property type="protein sequence ID" value="MXR36516.1"/>
    <property type="molecule type" value="Genomic_DNA"/>
</dbReference>
<organism evidence="2 3">
    <name type="scientific">Craterilacuibacter sinensis</name>
    <dbReference type="NCBI Taxonomy" id="2686017"/>
    <lineage>
        <taxon>Bacteria</taxon>
        <taxon>Pseudomonadati</taxon>
        <taxon>Pseudomonadota</taxon>
        <taxon>Betaproteobacteria</taxon>
        <taxon>Neisseriales</taxon>
        <taxon>Neisseriaceae</taxon>
        <taxon>Craterilacuibacter</taxon>
    </lineage>
</organism>
<sequence length="210" mass="22385">MEHQQGVIKMGASMRIGALLASVSLLAACATTSTVQSQWQDPAYKGGPIKSAVVLAIGGSITEQRIFEDSVVARMQTLGVQATPAYALLPPSSTPVAEADLESAVRKAGVQGFMLIKLLPTETGYQSVAQPVFPQPMFGWYGPYQNFYSSYQTLVPYSIASSQTTLWDTQTRRLLWSGNLQSFDPASVAATASAYAATLSKTLQKGGLLP</sequence>
<evidence type="ECO:0008006" key="4">
    <source>
        <dbReference type="Google" id="ProtNLM"/>
    </source>
</evidence>
<feature type="chain" id="PRO_5032459276" description="DUF4136 domain-containing protein" evidence="1">
    <location>
        <begin position="28"/>
        <end position="210"/>
    </location>
</feature>
<keyword evidence="1" id="KW-0732">Signal</keyword>